<reference evidence="3 4" key="1">
    <citation type="submission" date="2019-12" db="EMBL/GenBank/DDBJ databases">
        <title>Comparative genomics gives insights into the taxonomy of the Azoarcus-Aromatoleum group and reveals separate origins of nif in the plant-associated Azoarcus and non-plant-associated Aromatoleum sub-groups.</title>
        <authorList>
            <person name="Lafos M."/>
            <person name="Maluk M."/>
            <person name="Batista M."/>
            <person name="Junghare M."/>
            <person name="Carmona M."/>
            <person name="Faoro H."/>
            <person name="Cruz L.M."/>
            <person name="Battistoni F."/>
            <person name="De Souza E."/>
            <person name="Pedrosa F."/>
            <person name="Chen W.-M."/>
            <person name="Poole P.S."/>
            <person name="Dixon R.A."/>
            <person name="James E.K."/>
        </authorList>
    </citation>
    <scope>NUCLEOTIDE SEQUENCE [LARGE SCALE GENOMIC DNA]</scope>
    <source>
        <strain evidence="3 4">Td21</strain>
    </source>
</reference>
<evidence type="ECO:0000313" key="4">
    <source>
        <dbReference type="Proteomes" id="UP000623795"/>
    </source>
</evidence>
<feature type="transmembrane region" description="Helical" evidence="1">
    <location>
        <begin position="181"/>
        <end position="207"/>
    </location>
</feature>
<feature type="domain" description="Cytochrome c assembly protein" evidence="2">
    <location>
        <begin position="63"/>
        <end position="270"/>
    </location>
</feature>
<evidence type="ECO:0000256" key="1">
    <source>
        <dbReference type="SAM" id="Phobius"/>
    </source>
</evidence>
<feature type="transmembrane region" description="Helical" evidence="1">
    <location>
        <begin position="219"/>
        <end position="238"/>
    </location>
</feature>
<keyword evidence="1" id="KW-1133">Transmembrane helix</keyword>
<keyword evidence="4" id="KW-1185">Reference proteome</keyword>
<feature type="transmembrane region" description="Helical" evidence="1">
    <location>
        <begin position="250"/>
        <end position="271"/>
    </location>
</feature>
<gene>
    <name evidence="3" type="ORF">GPA22_14340</name>
</gene>
<dbReference type="PANTHER" id="PTHR38034">
    <property type="entry name" value="INNER MEMBRANE PROTEIN YPJD"/>
    <property type="match status" value="1"/>
</dbReference>
<dbReference type="PANTHER" id="PTHR38034:SF1">
    <property type="entry name" value="INNER MEMBRANE PROTEIN YPJD"/>
    <property type="match status" value="1"/>
</dbReference>
<name>A0ABX1Q1W4_9RHOO</name>
<organism evidence="3 4">
    <name type="scientific">Aromatoleum toluvorans</name>
    <dbReference type="NCBI Taxonomy" id="92002"/>
    <lineage>
        <taxon>Bacteria</taxon>
        <taxon>Pseudomonadati</taxon>
        <taxon>Pseudomonadota</taxon>
        <taxon>Betaproteobacteria</taxon>
        <taxon>Rhodocyclales</taxon>
        <taxon>Rhodocyclaceae</taxon>
        <taxon>Aromatoleum</taxon>
    </lineage>
</organism>
<dbReference type="Proteomes" id="UP000623795">
    <property type="component" value="Unassembled WGS sequence"/>
</dbReference>
<dbReference type="RefSeq" id="WP_169256752.1">
    <property type="nucleotide sequence ID" value="NZ_WTVN01000022.1"/>
</dbReference>
<feature type="transmembrane region" description="Helical" evidence="1">
    <location>
        <begin position="42"/>
        <end position="61"/>
    </location>
</feature>
<keyword evidence="1" id="KW-0812">Transmembrane</keyword>
<dbReference type="InterPro" id="IPR002541">
    <property type="entry name" value="Cyt_c_assembly"/>
</dbReference>
<protein>
    <submittedName>
        <fullName evidence="3">Cytochrome C biogenesis protein</fullName>
    </submittedName>
</protein>
<evidence type="ECO:0000313" key="3">
    <source>
        <dbReference type="EMBL" id="NMG44902.1"/>
    </source>
</evidence>
<comment type="caution">
    <text evidence="3">The sequence shown here is derived from an EMBL/GenBank/DDBJ whole genome shotgun (WGS) entry which is preliminary data.</text>
</comment>
<feature type="transmembrane region" description="Helical" evidence="1">
    <location>
        <begin position="68"/>
        <end position="87"/>
    </location>
</feature>
<proteinExistence type="predicted"/>
<feature type="transmembrane region" description="Helical" evidence="1">
    <location>
        <begin position="99"/>
        <end position="121"/>
    </location>
</feature>
<feature type="transmembrane region" description="Helical" evidence="1">
    <location>
        <begin position="133"/>
        <end position="156"/>
    </location>
</feature>
<accession>A0ABX1Q1W4</accession>
<dbReference type="InterPro" id="IPR052372">
    <property type="entry name" value="YpjD/HemX"/>
</dbReference>
<keyword evidence="1" id="KW-0472">Membrane</keyword>
<sequence length="275" mass="30269">MQTILLHLFAATLYAVLGAHFWRVTAQASPQQPRRGMSVAERLTMLAAIATHGWALQGELFPGEGMRFGFGFAVSLVIWLAVCFYWIETFYARLDGLHGFVVMAGVAGSLLPLAFPGQHLLVNAGSPGFRAHFIMAMLAYSVFTLAALHAMLMAIAERQLHSGRLTKTFANLPPLLTMETLLFRLIGIAFILLTLTLTSGVVFSEALFGQPFRLDHKTVFAIVSWLLFGALLVGRRAWGWRGRVALRWTLAGFTTLVLAYVGSRFVIEVLLGRAT</sequence>
<dbReference type="Pfam" id="PF01578">
    <property type="entry name" value="Cytochrom_C_asm"/>
    <property type="match status" value="1"/>
</dbReference>
<evidence type="ECO:0000259" key="2">
    <source>
        <dbReference type="Pfam" id="PF01578"/>
    </source>
</evidence>
<dbReference type="EMBL" id="WTVN01000022">
    <property type="protein sequence ID" value="NMG44902.1"/>
    <property type="molecule type" value="Genomic_DNA"/>
</dbReference>